<gene>
    <name evidence="9" type="ORF">Q3O59_08170</name>
</gene>
<dbReference type="Pfam" id="PF02661">
    <property type="entry name" value="Fic"/>
    <property type="match status" value="1"/>
</dbReference>
<comment type="catalytic activity">
    <reaction evidence="7">
        <text>L-tyrosyl-[protein] + ATP = O-(5'-adenylyl)-L-tyrosyl-[protein] + diphosphate</text>
        <dbReference type="Rhea" id="RHEA:54288"/>
        <dbReference type="Rhea" id="RHEA-COMP:10136"/>
        <dbReference type="Rhea" id="RHEA-COMP:13846"/>
        <dbReference type="ChEBI" id="CHEBI:30616"/>
        <dbReference type="ChEBI" id="CHEBI:33019"/>
        <dbReference type="ChEBI" id="CHEBI:46858"/>
        <dbReference type="ChEBI" id="CHEBI:83624"/>
        <dbReference type="EC" id="2.7.7.108"/>
    </reaction>
</comment>
<keyword evidence="2" id="KW-0548">Nucleotidyltransferase</keyword>
<dbReference type="SUPFAM" id="SSF140931">
    <property type="entry name" value="Fic-like"/>
    <property type="match status" value="1"/>
</dbReference>
<comment type="caution">
    <text evidence="9">The sequence shown here is derived from an EMBL/GenBank/DDBJ whole genome shotgun (WGS) entry which is preliminary data.</text>
</comment>
<evidence type="ECO:0000259" key="8">
    <source>
        <dbReference type="Pfam" id="PF02661"/>
    </source>
</evidence>
<dbReference type="Gene3D" id="1.10.3290.10">
    <property type="entry name" value="Fido-like domain"/>
    <property type="match status" value="1"/>
</dbReference>
<evidence type="ECO:0000256" key="6">
    <source>
        <dbReference type="ARBA" id="ARBA00047939"/>
    </source>
</evidence>
<evidence type="ECO:0000256" key="1">
    <source>
        <dbReference type="ARBA" id="ARBA00022679"/>
    </source>
</evidence>
<protein>
    <recommendedName>
        <fullName evidence="5">protein adenylyltransferase</fullName>
        <ecNumber evidence="5">2.7.7.108</ecNumber>
    </recommendedName>
</protein>
<dbReference type="RefSeq" id="WP_305945089.1">
    <property type="nucleotide sequence ID" value="NZ_JAUZVY010000002.1"/>
</dbReference>
<dbReference type="EMBL" id="JAUZVY010000002">
    <property type="protein sequence ID" value="MDP4529003.1"/>
    <property type="molecule type" value="Genomic_DNA"/>
</dbReference>
<accession>A0ABT9GPV8</accession>
<dbReference type="PANTHER" id="PTHR39560">
    <property type="entry name" value="PROTEIN ADENYLYLTRANSFERASE FIC-RELATED"/>
    <property type="match status" value="1"/>
</dbReference>
<sequence length="130" mass="15296">MIDKYGAGNDSYCYENTSVLINLLDLTSEAELAAAEVAFTTYRLAAFKPDFENLTFSYLCDIHRHLFQDLYEWAGQIRTVDISKQSTRFCHVRFIENEANKCFKYLEKRTIYKTMIKQPLSIIWHTSFVR</sequence>
<keyword evidence="3" id="KW-0547">Nucleotide-binding</keyword>
<evidence type="ECO:0000256" key="7">
    <source>
        <dbReference type="ARBA" id="ARBA00048696"/>
    </source>
</evidence>
<name>A0ABT9GPV8_9GAMM</name>
<dbReference type="Proteomes" id="UP001236258">
    <property type="component" value="Unassembled WGS sequence"/>
</dbReference>
<comment type="catalytic activity">
    <reaction evidence="6">
        <text>L-threonyl-[protein] + ATP = 3-O-(5'-adenylyl)-L-threonyl-[protein] + diphosphate</text>
        <dbReference type="Rhea" id="RHEA:54292"/>
        <dbReference type="Rhea" id="RHEA-COMP:11060"/>
        <dbReference type="Rhea" id="RHEA-COMP:13847"/>
        <dbReference type="ChEBI" id="CHEBI:30013"/>
        <dbReference type="ChEBI" id="CHEBI:30616"/>
        <dbReference type="ChEBI" id="CHEBI:33019"/>
        <dbReference type="ChEBI" id="CHEBI:138113"/>
        <dbReference type="EC" id="2.7.7.108"/>
    </reaction>
</comment>
<evidence type="ECO:0000313" key="10">
    <source>
        <dbReference type="Proteomes" id="UP001236258"/>
    </source>
</evidence>
<dbReference type="InterPro" id="IPR003812">
    <property type="entry name" value="Fido"/>
</dbReference>
<evidence type="ECO:0000256" key="4">
    <source>
        <dbReference type="ARBA" id="ARBA00022840"/>
    </source>
</evidence>
<evidence type="ECO:0000313" key="9">
    <source>
        <dbReference type="EMBL" id="MDP4529003.1"/>
    </source>
</evidence>
<evidence type="ECO:0000256" key="5">
    <source>
        <dbReference type="ARBA" id="ARBA00034531"/>
    </source>
</evidence>
<organism evidence="9 10">
    <name type="scientific">Alkalimonas delamerensis</name>
    <dbReference type="NCBI Taxonomy" id="265981"/>
    <lineage>
        <taxon>Bacteria</taxon>
        <taxon>Pseudomonadati</taxon>
        <taxon>Pseudomonadota</taxon>
        <taxon>Gammaproteobacteria</taxon>
        <taxon>Alkalimonas</taxon>
    </lineage>
</organism>
<reference evidence="9 10" key="1">
    <citation type="submission" date="2023-08" db="EMBL/GenBank/DDBJ databases">
        <authorList>
            <person name="Joshi A."/>
            <person name="Thite S."/>
        </authorList>
    </citation>
    <scope>NUCLEOTIDE SEQUENCE [LARGE SCALE GENOMIC DNA]</scope>
    <source>
        <strain evidence="9 10">1E1</strain>
    </source>
</reference>
<dbReference type="InterPro" id="IPR036597">
    <property type="entry name" value="Fido-like_dom_sf"/>
</dbReference>
<dbReference type="EC" id="2.7.7.108" evidence="5"/>
<feature type="domain" description="Fido" evidence="8">
    <location>
        <begin position="54"/>
        <end position="108"/>
    </location>
</feature>
<proteinExistence type="predicted"/>
<keyword evidence="4" id="KW-0067">ATP-binding</keyword>
<keyword evidence="10" id="KW-1185">Reference proteome</keyword>
<evidence type="ECO:0000256" key="3">
    <source>
        <dbReference type="ARBA" id="ARBA00022741"/>
    </source>
</evidence>
<evidence type="ECO:0000256" key="2">
    <source>
        <dbReference type="ARBA" id="ARBA00022695"/>
    </source>
</evidence>
<keyword evidence="1" id="KW-0808">Transferase</keyword>
<dbReference type="PANTHER" id="PTHR39560:SF1">
    <property type="entry name" value="PROTEIN ADENYLYLTRANSFERASE FIC-RELATED"/>
    <property type="match status" value="1"/>
</dbReference>